<name>A0A0A9BFE5_ARUDO</name>
<reference evidence="1" key="1">
    <citation type="submission" date="2014-09" db="EMBL/GenBank/DDBJ databases">
        <authorList>
            <person name="Magalhaes I.L.F."/>
            <person name="Oliveira U."/>
            <person name="Santos F.R."/>
            <person name="Vidigal T.H.D.A."/>
            <person name="Brescovit A.D."/>
            <person name="Santos A.J."/>
        </authorList>
    </citation>
    <scope>NUCLEOTIDE SEQUENCE</scope>
    <source>
        <tissue evidence="1">Shoot tissue taken approximately 20 cm above the soil surface</tissue>
    </source>
</reference>
<sequence>MFMILGPVIALGNSSCRINPLRVGLSSRSLPRYDLMLLQCLHQWA</sequence>
<dbReference type="AlphaFoldDB" id="A0A0A9BFE5"/>
<proteinExistence type="predicted"/>
<dbReference type="EMBL" id="GBRH01239883">
    <property type="protein sequence ID" value="JAD58012.1"/>
    <property type="molecule type" value="Transcribed_RNA"/>
</dbReference>
<protein>
    <submittedName>
        <fullName evidence="1">Uncharacterized protein</fullName>
    </submittedName>
</protein>
<organism evidence="1">
    <name type="scientific">Arundo donax</name>
    <name type="common">Giant reed</name>
    <name type="synonym">Donax arundinaceus</name>
    <dbReference type="NCBI Taxonomy" id="35708"/>
    <lineage>
        <taxon>Eukaryota</taxon>
        <taxon>Viridiplantae</taxon>
        <taxon>Streptophyta</taxon>
        <taxon>Embryophyta</taxon>
        <taxon>Tracheophyta</taxon>
        <taxon>Spermatophyta</taxon>
        <taxon>Magnoliopsida</taxon>
        <taxon>Liliopsida</taxon>
        <taxon>Poales</taxon>
        <taxon>Poaceae</taxon>
        <taxon>PACMAD clade</taxon>
        <taxon>Arundinoideae</taxon>
        <taxon>Arundineae</taxon>
        <taxon>Arundo</taxon>
    </lineage>
</organism>
<reference evidence="1" key="2">
    <citation type="journal article" date="2015" name="Data Brief">
        <title>Shoot transcriptome of the giant reed, Arundo donax.</title>
        <authorList>
            <person name="Barrero R.A."/>
            <person name="Guerrero F.D."/>
            <person name="Moolhuijzen P."/>
            <person name="Goolsby J.A."/>
            <person name="Tidwell J."/>
            <person name="Bellgard S.E."/>
            <person name="Bellgard M.I."/>
        </authorList>
    </citation>
    <scope>NUCLEOTIDE SEQUENCE</scope>
    <source>
        <tissue evidence="1">Shoot tissue taken approximately 20 cm above the soil surface</tissue>
    </source>
</reference>
<accession>A0A0A9BFE5</accession>
<evidence type="ECO:0000313" key="1">
    <source>
        <dbReference type="EMBL" id="JAD58012.1"/>
    </source>
</evidence>